<dbReference type="InterPro" id="IPR011050">
    <property type="entry name" value="Pectin_lyase_fold/virulence"/>
</dbReference>
<organism evidence="1 2">
    <name type="scientific">Curtobacterium luteum</name>
    <dbReference type="NCBI Taxonomy" id="33881"/>
    <lineage>
        <taxon>Bacteria</taxon>
        <taxon>Bacillati</taxon>
        <taxon>Actinomycetota</taxon>
        <taxon>Actinomycetes</taxon>
        <taxon>Micrococcales</taxon>
        <taxon>Microbacteriaceae</taxon>
        <taxon>Curtobacterium</taxon>
    </lineage>
</organism>
<dbReference type="InterPro" id="IPR012334">
    <property type="entry name" value="Pectin_lyas_fold"/>
</dbReference>
<dbReference type="SUPFAM" id="SSF51126">
    <property type="entry name" value="Pectin lyase-like"/>
    <property type="match status" value="1"/>
</dbReference>
<name>A0ABS2RXQ5_9MICO</name>
<protein>
    <recommendedName>
        <fullName evidence="3">Right handed beta helix domain-containing protein</fullName>
    </recommendedName>
</protein>
<evidence type="ECO:0008006" key="3">
    <source>
        <dbReference type="Google" id="ProtNLM"/>
    </source>
</evidence>
<comment type="caution">
    <text evidence="1">The sequence shown here is derived from an EMBL/GenBank/DDBJ whole genome shotgun (WGS) entry which is preliminary data.</text>
</comment>
<evidence type="ECO:0000313" key="1">
    <source>
        <dbReference type="EMBL" id="MBM7803818.1"/>
    </source>
</evidence>
<dbReference type="Gene3D" id="2.160.20.10">
    <property type="entry name" value="Single-stranded right-handed beta-helix, Pectin lyase-like"/>
    <property type="match status" value="1"/>
</dbReference>
<proteinExistence type="predicted"/>
<evidence type="ECO:0000313" key="2">
    <source>
        <dbReference type="Proteomes" id="UP000746584"/>
    </source>
</evidence>
<sequence length="459" mass="48599">MDDHNEPRRASRPSRRTVLSGGVAGLAAAALTVWTSPARAAVAEYFVDSTGGDDAADGSRTRPWATAARVNQAIAAGAVAAGSTVRFRRGRRFHGIVRPGTTSGLRFESWGDEPEAPVITTYKYVQGEQCWHEVGDGLWQVDLSAANIGRTHHGHVSSWTTEIGFLKVGSTLHGDRKTSNTALTEDWQFTSLGSIVTVRCAENPSIGGRRVWLAVAEPILEGRSGSTVRDLAFLGTGRNAVQTASSAVRTQGFTLASCIVGEAGGGLASDGVSRMGNGVQVWSGATDVLISGNTIVDCWDTAMTIQGPAVTAGPSWSNVEFTGNVSDRNMQTFEYWSSGLPDPSAVATCSVRGTTASRAGASWSAGVRLDRSGKGSHVLFYADAVQAQITMRGNEFTGASDAYLYANAGVPVGLSSDENTIRLAPTTRLHWQRSERIEQRAAWTAATGLERNSTFTALL</sequence>
<dbReference type="PROSITE" id="PS51318">
    <property type="entry name" value="TAT"/>
    <property type="match status" value="1"/>
</dbReference>
<reference evidence="1 2" key="1">
    <citation type="submission" date="2021-01" db="EMBL/GenBank/DDBJ databases">
        <title>Sequencing the genomes of 1000 actinobacteria strains.</title>
        <authorList>
            <person name="Klenk H.-P."/>
        </authorList>
    </citation>
    <scope>NUCLEOTIDE SEQUENCE [LARGE SCALE GENOMIC DNA]</scope>
    <source>
        <strain evidence="1 2">DSM 20542</strain>
    </source>
</reference>
<dbReference type="Proteomes" id="UP000746584">
    <property type="component" value="Unassembled WGS sequence"/>
</dbReference>
<accession>A0ABS2RXQ5</accession>
<dbReference type="EMBL" id="JAFBCG010000001">
    <property type="protein sequence ID" value="MBM7803818.1"/>
    <property type="molecule type" value="Genomic_DNA"/>
</dbReference>
<dbReference type="InterPro" id="IPR006311">
    <property type="entry name" value="TAT_signal"/>
</dbReference>
<keyword evidence="2" id="KW-1185">Reference proteome</keyword>
<dbReference type="RefSeq" id="WP_175328813.1">
    <property type="nucleotide sequence ID" value="NZ_BMOI01000008.1"/>
</dbReference>
<gene>
    <name evidence="1" type="ORF">JOE58_003069</name>
</gene>